<dbReference type="InterPro" id="IPR023343">
    <property type="entry name" value="Penicillin_amidase_dom1"/>
</dbReference>
<proteinExistence type="inferred from homology"/>
<dbReference type="Gene3D" id="2.30.120.10">
    <property type="match status" value="1"/>
</dbReference>
<dbReference type="Gene3D" id="1.10.439.10">
    <property type="entry name" value="Penicillin Amidohydrolase, domain 1"/>
    <property type="match status" value="1"/>
</dbReference>
<dbReference type="RefSeq" id="WP_149401840.1">
    <property type="nucleotide sequence ID" value="NZ_BIXY01000032.1"/>
</dbReference>
<dbReference type="OrthoDB" id="9759796at2"/>
<name>A0A5A5TCY2_9CHLR</name>
<comment type="caution">
    <text evidence="6">The sequence shown here is derived from an EMBL/GenBank/DDBJ whole genome shotgun (WGS) entry which is preliminary data.</text>
</comment>
<dbReference type="Proteomes" id="UP000322530">
    <property type="component" value="Unassembled WGS sequence"/>
</dbReference>
<dbReference type="CDD" id="cd03747">
    <property type="entry name" value="Ntn_PGA_like"/>
    <property type="match status" value="1"/>
</dbReference>
<sequence length="828" mass="93081">MASWWQKTRTQTANVTAFVNSSFELARRRAPASSGTQQLTGLHATVEVLTDRFGVPHIYAQNDDDLYYAQGYIHAQQRLWQMDLNRRIGSGRLSEIFGDVTLKTDRFCRRLGMHRIAAAEVSKLNPEDLRIVEAYVRGINSFIEQNSKQLPIEFTLLRYQPEAWKIADVIQWGKLQAWSLSGNWESELIRARLVAKLGVERTAQLEAGYDPQHPLIIPSGVAYQGTNLGLLEQYEQIRNLSGLGSQGGSNNWVVDGSMTQSGSPILCNDPHLEQTTPSIWFECHLISADMDVSGASFPGAPGIIIGRNKHISWGVTNAVSDIQDLYIEKFDPEQPGRYEFAGQWEEAQIFREEIIVKGQDTPCIEEVRVTRHGPIITYMPSLAQSLANAFEAGTVEQPLALRWTAFDSNTMLTAIRQLNRASNWDEFRTALHDWDAPPQNIVYADTTGNIGYIMAGAIPIREQGQALLPVPGWTGAYEWTGLIPFNELPQSYNPAEHFIVTANNRVIDDTYPYYISHEWVNGYRAQRIKDLLVSKEKLTVDDMGAIQNDQYALPAQEIVPMILKLEATTGIKRATHEILQAWDYQIKTDSIGASLYTTFLRTLERIVLDAIIGDDEELLQYYQGKSQGALGDANGYRNRDIPLLIRLLRRQDDAWFSHSALPNGPTSWKMALERAFDATIEGLRAKLGNNILRWQYGLIHTMIYRHPLGNNKALAARFNRGPFQVGGNGDTVNVSHATLNDPTNVVVVASYRQIIDMQPNGTSCAIHAPGQSGHPASKHYDDFIPLWLEGTSHPMYRDRKDIITNSEGKLILNPKIFSSFPDQKFTNP</sequence>
<evidence type="ECO:0000256" key="4">
    <source>
        <dbReference type="PIRSR" id="PIRSR001227-1"/>
    </source>
</evidence>
<dbReference type="GO" id="GO:0016811">
    <property type="term" value="F:hydrolase activity, acting on carbon-nitrogen (but not peptide) bonds, in linear amides"/>
    <property type="evidence" value="ECO:0007669"/>
    <property type="project" value="InterPro"/>
</dbReference>
<reference evidence="6 7" key="1">
    <citation type="submission" date="2019-01" db="EMBL/GenBank/DDBJ databases">
        <title>Draft genome sequence of Dictyobacter sp. Uno17.</title>
        <authorList>
            <person name="Wang C.M."/>
            <person name="Zheng Y."/>
            <person name="Sakai Y."/>
            <person name="Abe K."/>
            <person name="Yokota A."/>
            <person name="Yabe S."/>
        </authorList>
    </citation>
    <scope>NUCLEOTIDE SEQUENCE [LARGE SCALE GENOMIC DNA]</scope>
    <source>
        <strain evidence="6 7">Uno17</strain>
    </source>
</reference>
<protein>
    <submittedName>
        <fullName evidence="6">Peptidase S45</fullName>
    </submittedName>
</protein>
<dbReference type="InterPro" id="IPR029055">
    <property type="entry name" value="Ntn_hydrolases_N"/>
</dbReference>
<dbReference type="Gene3D" id="3.60.20.10">
    <property type="entry name" value="Glutamine Phosphoribosylpyrophosphate, subunit 1, domain 1"/>
    <property type="match status" value="1"/>
</dbReference>
<comment type="similarity">
    <text evidence="1">Belongs to the peptidase S45 family.</text>
</comment>
<evidence type="ECO:0000313" key="7">
    <source>
        <dbReference type="Proteomes" id="UP000322530"/>
    </source>
</evidence>
<dbReference type="Gene3D" id="1.10.1400.10">
    <property type="match status" value="1"/>
</dbReference>
<evidence type="ECO:0000313" key="6">
    <source>
        <dbReference type="EMBL" id="GCF08869.1"/>
    </source>
</evidence>
<keyword evidence="7" id="KW-1185">Reference proteome</keyword>
<dbReference type="GO" id="GO:0017000">
    <property type="term" value="P:antibiotic biosynthetic process"/>
    <property type="evidence" value="ECO:0007669"/>
    <property type="project" value="InterPro"/>
</dbReference>
<dbReference type="PIRSF" id="PIRSF001227">
    <property type="entry name" value="Pen_acylase"/>
    <property type="match status" value="1"/>
</dbReference>
<comment type="cofactor">
    <cofactor evidence="5">
        <name>Ca(2+)</name>
        <dbReference type="ChEBI" id="CHEBI:29108"/>
    </cofactor>
    <text evidence="5">Binds 1 Ca(2+) ion per dimer.</text>
</comment>
<keyword evidence="2" id="KW-0378">Hydrolase</keyword>
<dbReference type="InterPro" id="IPR014395">
    <property type="entry name" value="Pen/GL7ACA/AHL_acylase"/>
</dbReference>
<keyword evidence="5" id="KW-0106">Calcium</keyword>
<feature type="binding site" evidence="5">
    <location>
        <position position="321"/>
    </location>
    <ligand>
        <name>Ca(2+)</name>
        <dbReference type="ChEBI" id="CHEBI:29108"/>
    </ligand>
</feature>
<dbReference type="GO" id="GO:0046872">
    <property type="term" value="F:metal ion binding"/>
    <property type="evidence" value="ECO:0007669"/>
    <property type="project" value="UniProtKB-KW"/>
</dbReference>
<dbReference type="AlphaFoldDB" id="A0A5A5TCY2"/>
<dbReference type="PANTHER" id="PTHR34218:SF4">
    <property type="entry name" value="ACYL-HOMOSERINE LACTONE ACYLASE QUIP"/>
    <property type="match status" value="1"/>
</dbReference>
<gene>
    <name evidence="6" type="ORF">KDI_24330</name>
</gene>
<dbReference type="InterPro" id="IPR002692">
    <property type="entry name" value="S45"/>
</dbReference>
<dbReference type="InterPro" id="IPR043147">
    <property type="entry name" value="Penicillin_amidase_A-knob"/>
</dbReference>
<dbReference type="InterPro" id="IPR043146">
    <property type="entry name" value="Penicillin_amidase_N_B-knob"/>
</dbReference>
<dbReference type="SUPFAM" id="SSF56235">
    <property type="entry name" value="N-terminal nucleophile aminohydrolases (Ntn hydrolases)"/>
    <property type="match status" value="1"/>
</dbReference>
<dbReference type="PANTHER" id="PTHR34218">
    <property type="entry name" value="PEPTIDASE S45 PENICILLIN AMIDASE"/>
    <property type="match status" value="1"/>
</dbReference>
<evidence type="ECO:0000256" key="5">
    <source>
        <dbReference type="PIRSR" id="PIRSR001227-2"/>
    </source>
</evidence>
<organism evidence="6 7">
    <name type="scientific">Dictyobacter arantiisoli</name>
    <dbReference type="NCBI Taxonomy" id="2014874"/>
    <lineage>
        <taxon>Bacteria</taxon>
        <taxon>Bacillati</taxon>
        <taxon>Chloroflexota</taxon>
        <taxon>Ktedonobacteria</taxon>
        <taxon>Ktedonobacterales</taxon>
        <taxon>Dictyobacteraceae</taxon>
        <taxon>Dictyobacter</taxon>
    </lineage>
</organism>
<feature type="binding site" evidence="5">
    <location>
        <position position="187"/>
    </location>
    <ligand>
        <name>Ca(2+)</name>
        <dbReference type="ChEBI" id="CHEBI:29108"/>
    </ligand>
</feature>
<feature type="binding site" evidence="5">
    <location>
        <position position="324"/>
    </location>
    <ligand>
        <name>Ca(2+)</name>
        <dbReference type="ChEBI" id="CHEBI:29108"/>
    </ligand>
</feature>
<dbReference type="EMBL" id="BIXY01000032">
    <property type="protein sequence ID" value="GCF08869.1"/>
    <property type="molecule type" value="Genomic_DNA"/>
</dbReference>
<evidence type="ECO:0000256" key="1">
    <source>
        <dbReference type="ARBA" id="ARBA00006586"/>
    </source>
</evidence>
<keyword evidence="5" id="KW-0479">Metal-binding</keyword>
<dbReference type="Pfam" id="PF01804">
    <property type="entry name" value="Penicil_amidase"/>
    <property type="match status" value="1"/>
</dbReference>
<evidence type="ECO:0000256" key="2">
    <source>
        <dbReference type="ARBA" id="ARBA00022801"/>
    </source>
</evidence>
<evidence type="ECO:0000256" key="3">
    <source>
        <dbReference type="ARBA" id="ARBA00023145"/>
    </source>
</evidence>
<keyword evidence="3" id="KW-0865">Zymogen</keyword>
<accession>A0A5A5TCY2</accession>
<feature type="active site" description="Nucleophile" evidence="4">
    <location>
        <position position="249"/>
    </location>
</feature>